<feature type="transmembrane region" description="Helical" evidence="7">
    <location>
        <begin position="104"/>
        <end position="129"/>
    </location>
</feature>
<dbReference type="PANTHER" id="PTHR43652">
    <property type="entry name" value="BASIC AMINO ACID ANTIPORTER YFCC-RELATED"/>
    <property type="match status" value="1"/>
</dbReference>
<evidence type="ECO:0000256" key="3">
    <source>
        <dbReference type="ARBA" id="ARBA00022692"/>
    </source>
</evidence>
<evidence type="ECO:0000256" key="5">
    <source>
        <dbReference type="ARBA" id="ARBA00022989"/>
    </source>
</evidence>
<dbReference type="PANTHER" id="PTHR43652:SF2">
    <property type="entry name" value="BASIC AMINO ACID ANTIPORTER YFCC-RELATED"/>
    <property type="match status" value="1"/>
</dbReference>
<dbReference type="PROSITE" id="PS01271">
    <property type="entry name" value="NA_SULFATE"/>
    <property type="match status" value="1"/>
</dbReference>
<feature type="transmembrane region" description="Helical" evidence="7">
    <location>
        <begin position="532"/>
        <end position="551"/>
    </location>
</feature>
<feature type="transmembrane region" description="Helical" evidence="7">
    <location>
        <begin position="507"/>
        <end position="526"/>
    </location>
</feature>
<gene>
    <name evidence="9" type="ORF">SNAT2548_LOCUS9024</name>
</gene>
<evidence type="ECO:0000256" key="2">
    <source>
        <dbReference type="ARBA" id="ARBA00022448"/>
    </source>
</evidence>
<keyword evidence="6 7" id="KW-0472">Membrane</keyword>
<keyword evidence="5 7" id="KW-1133">Transmembrane helix</keyword>
<dbReference type="InterPro" id="IPR004680">
    <property type="entry name" value="Cit_transptr-like_dom"/>
</dbReference>
<evidence type="ECO:0000259" key="8">
    <source>
        <dbReference type="Pfam" id="PF03600"/>
    </source>
</evidence>
<feature type="domain" description="Citrate transporter-like" evidence="8">
    <location>
        <begin position="39"/>
        <end position="624"/>
    </location>
</feature>
<keyword evidence="2" id="KW-0813">Transport</keyword>
<sequence>MMQEHEMHEVMTWQAWTVLGMIVATLVLLFLELGSPEQIMLGTLVVLWNLGIVSTTDALGGFSNTGLISIGSLFIVMQAVDKSRVVDYAARRLLGGAQISDRVVLMRICFLVFALSGFCNNTPLVVLFMPIVRDWARTHQRAPSTFLIPLSYSSIMGGMLTTIGTSTNLLVNGLLEKDGYKPFGFFEPGIVGLPMGILSFILIILLGPLVLPDNKGGLFREVREHGDNLVTALDIAEDSPWVGRPAVDVLISMGLPPSSLLKIRRRMPTEKTSPLHLTVGSAQPRELILPPSEASTSDELEQSFQVRFLNLDIEAACEGPDIMEVQPVRNTEAAQGGDLLLLSLPRDRVVEVMSKQERGIRVRSMHASQAASGQSEFVELVLSGSSPLLGQPISNAAQIVSDAYNAGLIAVRSRYWGTSFAPSSEKPEDGFGHSPFRRTTSYSNSATFMAGDVILVLAATGNSYPNSHFLLVTRLGSLPKPTTWYDLIPLVVFVPALVLTSLDMITMVQLSVTLSCIFILGGWIKAGDIRTIVDWQLLILIGSALGVAQAMSKSGLAAGISRGIIATGLPNWLAPSLLYLIVMVTTEMVTNNAAAALGVPLAIDLAEKMGLSSPHPLVMVVMIAASTSFASPIGYATNLIVMGPGGYSFLDFLRSSPQAMQDAKGIIPAWIHRGWCILQLSESVCCAVLLSPSRHFRQTLRDLAKLQASVQHALLDLGVRAEPLLSKLVALSQSLRAAKQHAVEQSRENTRLKQEVERHVGMCTKLADLKAQNHWFAERRRQVKQQEEALMDTSRGSVERRLAQLRR</sequence>
<dbReference type="GO" id="GO:0005886">
    <property type="term" value="C:plasma membrane"/>
    <property type="evidence" value="ECO:0007669"/>
    <property type="project" value="TreeGrafter"/>
</dbReference>
<protein>
    <recommendedName>
        <fullName evidence="8">Citrate transporter-like domain-containing protein</fullName>
    </recommendedName>
</protein>
<feature type="transmembrane region" description="Helical" evidence="7">
    <location>
        <begin position="563"/>
        <end position="582"/>
    </location>
</feature>
<keyword evidence="3 7" id="KW-0812">Transmembrane</keyword>
<evidence type="ECO:0000256" key="4">
    <source>
        <dbReference type="ARBA" id="ARBA00022737"/>
    </source>
</evidence>
<evidence type="ECO:0000256" key="1">
    <source>
        <dbReference type="ARBA" id="ARBA00004141"/>
    </source>
</evidence>
<dbReference type="GO" id="GO:0055085">
    <property type="term" value="P:transmembrane transport"/>
    <property type="evidence" value="ECO:0007669"/>
    <property type="project" value="InterPro"/>
</dbReference>
<accession>A0A812KPS2</accession>
<evidence type="ECO:0000313" key="9">
    <source>
        <dbReference type="EMBL" id="CAE7227809.1"/>
    </source>
</evidence>
<dbReference type="OrthoDB" id="442352at2759"/>
<dbReference type="InterPro" id="IPR051679">
    <property type="entry name" value="DASS-Related_Transporters"/>
</dbReference>
<dbReference type="EMBL" id="CAJNDS010000680">
    <property type="protein sequence ID" value="CAE7227809.1"/>
    <property type="molecule type" value="Genomic_DNA"/>
</dbReference>
<dbReference type="Pfam" id="PF03600">
    <property type="entry name" value="CitMHS"/>
    <property type="match status" value="1"/>
</dbReference>
<keyword evidence="10" id="KW-1185">Reference proteome</keyword>
<feature type="transmembrane region" description="Helical" evidence="7">
    <location>
        <begin position="191"/>
        <end position="211"/>
    </location>
</feature>
<organism evidence="9 10">
    <name type="scientific">Symbiodinium natans</name>
    <dbReference type="NCBI Taxonomy" id="878477"/>
    <lineage>
        <taxon>Eukaryota</taxon>
        <taxon>Sar</taxon>
        <taxon>Alveolata</taxon>
        <taxon>Dinophyceae</taxon>
        <taxon>Suessiales</taxon>
        <taxon>Symbiodiniaceae</taxon>
        <taxon>Symbiodinium</taxon>
    </lineage>
</organism>
<feature type="transmembrane region" description="Helical" evidence="7">
    <location>
        <begin position="617"/>
        <end position="641"/>
    </location>
</feature>
<keyword evidence="4" id="KW-0677">Repeat</keyword>
<dbReference type="InterPro" id="IPR031312">
    <property type="entry name" value="Na/sul_symport_CS"/>
</dbReference>
<dbReference type="Proteomes" id="UP000604046">
    <property type="component" value="Unassembled WGS sequence"/>
</dbReference>
<feature type="transmembrane region" description="Helical" evidence="7">
    <location>
        <begin position="12"/>
        <end position="31"/>
    </location>
</feature>
<proteinExistence type="predicted"/>
<reference evidence="9" key="1">
    <citation type="submission" date="2021-02" db="EMBL/GenBank/DDBJ databases">
        <authorList>
            <person name="Dougan E. K."/>
            <person name="Rhodes N."/>
            <person name="Thang M."/>
            <person name="Chan C."/>
        </authorList>
    </citation>
    <scope>NUCLEOTIDE SEQUENCE</scope>
</reference>
<feature type="transmembrane region" description="Helical" evidence="7">
    <location>
        <begin position="150"/>
        <end position="171"/>
    </location>
</feature>
<comment type="subcellular location">
    <subcellularLocation>
        <location evidence="1">Membrane</location>
        <topology evidence="1">Multi-pass membrane protein</topology>
    </subcellularLocation>
</comment>
<evidence type="ECO:0000313" key="10">
    <source>
        <dbReference type="Proteomes" id="UP000604046"/>
    </source>
</evidence>
<evidence type="ECO:0000256" key="7">
    <source>
        <dbReference type="SAM" id="Phobius"/>
    </source>
</evidence>
<comment type="caution">
    <text evidence="9">The sequence shown here is derived from an EMBL/GenBank/DDBJ whole genome shotgun (WGS) entry which is preliminary data.</text>
</comment>
<name>A0A812KPS2_9DINO</name>
<evidence type="ECO:0000256" key="6">
    <source>
        <dbReference type="ARBA" id="ARBA00023136"/>
    </source>
</evidence>
<dbReference type="AlphaFoldDB" id="A0A812KPS2"/>